<proteinExistence type="predicted"/>
<reference evidence="1 2" key="1">
    <citation type="journal article" date="2016" name="Mol. Biol. Evol.">
        <title>Genome-Wide Survey of Gut Fungi (Harpellales) Reveals the First Horizontally Transferred Ubiquitin Gene from a Mosquito Host.</title>
        <authorList>
            <person name="Wang Y."/>
            <person name="White M.M."/>
            <person name="Kvist S."/>
            <person name="Moncalvo J.M."/>
        </authorList>
    </citation>
    <scope>NUCLEOTIDE SEQUENCE [LARGE SCALE GENOMIC DNA]</scope>
    <source>
        <strain evidence="1 2">ALG-7-W6</strain>
    </source>
</reference>
<dbReference type="AlphaFoldDB" id="A0A1R0H0H1"/>
<protein>
    <submittedName>
        <fullName evidence="1">Uncharacterized protein</fullName>
    </submittedName>
</protein>
<evidence type="ECO:0000313" key="1">
    <source>
        <dbReference type="EMBL" id="OLY82629.1"/>
    </source>
</evidence>
<comment type="caution">
    <text evidence="1">The sequence shown here is derived from an EMBL/GenBank/DDBJ whole genome shotgun (WGS) entry which is preliminary data.</text>
</comment>
<sequence>MTDELAKFLAIAASALIYSVSKNSSEVSLSLEHILDFKISQEIEFLVINTDSFPNGYSHVALIITSQGKSVSQFLETF</sequence>
<organism evidence="1 2">
    <name type="scientific">Smittium mucronatum</name>
    <dbReference type="NCBI Taxonomy" id="133383"/>
    <lineage>
        <taxon>Eukaryota</taxon>
        <taxon>Fungi</taxon>
        <taxon>Fungi incertae sedis</taxon>
        <taxon>Zoopagomycota</taxon>
        <taxon>Kickxellomycotina</taxon>
        <taxon>Harpellomycetes</taxon>
        <taxon>Harpellales</taxon>
        <taxon>Legeriomycetaceae</taxon>
        <taxon>Smittium</taxon>
    </lineage>
</organism>
<gene>
    <name evidence="1" type="ORF">AYI68_g3244</name>
</gene>
<name>A0A1R0H0H1_9FUNG</name>
<dbReference type="Proteomes" id="UP000187455">
    <property type="component" value="Unassembled WGS sequence"/>
</dbReference>
<evidence type="ECO:0000313" key="2">
    <source>
        <dbReference type="Proteomes" id="UP000187455"/>
    </source>
</evidence>
<keyword evidence="2" id="KW-1185">Reference proteome</keyword>
<dbReference type="EMBL" id="LSSL01001354">
    <property type="protein sequence ID" value="OLY82629.1"/>
    <property type="molecule type" value="Genomic_DNA"/>
</dbReference>
<accession>A0A1R0H0H1</accession>